<dbReference type="EMBL" id="OANS01000002">
    <property type="protein sequence ID" value="SNX28734.1"/>
    <property type="molecule type" value="Genomic_DNA"/>
</dbReference>
<proteinExistence type="predicted"/>
<name>A0A240E1E5_9BURK</name>
<organism evidence="1 2">
    <name type="scientific">Polynucleobacter meluiroseus</name>
    <dbReference type="NCBI Taxonomy" id="1938814"/>
    <lineage>
        <taxon>Bacteria</taxon>
        <taxon>Pseudomonadati</taxon>
        <taxon>Pseudomonadota</taxon>
        <taxon>Betaproteobacteria</taxon>
        <taxon>Burkholderiales</taxon>
        <taxon>Burkholderiaceae</taxon>
        <taxon>Polynucleobacter</taxon>
    </lineage>
</organism>
<accession>A0A240E1E5</accession>
<sequence length="72" mass="8519">MFKRYEPEVQRLAELTLENLKLSNRAKAMEKLIAGWREANTLLVVKLKPKLSLKDYKQSINYQPDDSLKLIW</sequence>
<dbReference type="Proteomes" id="UP000218069">
    <property type="component" value="Unassembled WGS sequence"/>
</dbReference>
<evidence type="ECO:0000313" key="1">
    <source>
        <dbReference type="EMBL" id="SNX28734.1"/>
    </source>
</evidence>
<protein>
    <submittedName>
        <fullName evidence="1">Uncharacterized protein</fullName>
    </submittedName>
</protein>
<dbReference type="AlphaFoldDB" id="A0A240E1E5"/>
<evidence type="ECO:0000313" key="2">
    <source>
        <dbReference type="Proteomes" id="UP000218069"/>
    </source>
</evidence>
<keyword evidence="2" id="KW-1185">Reference proteome</keyword>
<reference evidence="2" key="1">
    <citation type="submission" date="2017-08" db="EMBL/GenBank/DDBJ databases">
        <authorList>
            <person name="Varghese N."/>
            <person name="Submissions S."/>
        </authorList>
    </citation>
    <scope>NUCLEOTIDE SEQUENCE [LARGE SCALE GENOMIC DNA]</scope>
    <source>
        <strain evidence="2">AP-Melu-1000-B4</strain>
    </source>
</reference>
<gene>
    <name evidence="1" type="ORF">SAMN06295945_1080</name>
</gene>
<dbReference type="RefSeq" id="WP_096673044.1">
    <property type="nucleotide sequence ID" value="NZ_OANS01000002.1"/>
</dbReference>